<evidence type="ECO:0000256" key="1">
    <source>
        <dbReference type="ARBA" id="ARBA00009981"/>
    </source>
</evidence>
<evidence type="ECO:0000313" key="3">
    <source>
        <dbReference type="Proteomes" id="UP000664601"/>
    </source>
</evidence>
<proteinExistence type="inferred from homology"/>
<gene>
    <name evidence="2" type="ORF">JZO70_16040</name>
</gene>
<dbReference type="EMBL" id="JAFREM010000025">
    <property type="protein sequence ID" value="MBO1307688.1"/>
    <property type="molecule type" value="Genomic_DNA"/>
</dbReference>
<comment type="caution">
    <text evidence="2">The sequence shown here is derived from an EMBL/GenBank/DDBJ whole genome shotgun (WGS) entry which is preliminary data.</text>
</comment>
<evidence type="ECO:0000313" key="2">
    <source>
        <dbReference type="EMBL" id="MBO1307688.1"/>
    </source>
</evidence>
<dbReference type="Gene3D" id="3.40.1620.10">
    <property type="entry name" value="YefM-like domain"/>
    <property type="match status" value="1"/>
</dbReference>
<dbReference type="Proteomes" id="UP000664601">
    <property type="component" value="Unassembled WGS sequence"/>
</dbReference>
<comment type="similarity">
    <text evidence="1">Belongs to the phD/YefM antitoxin family.</text>
</comment>
<name>A0ABS3LDH5_9ENTE</name>
<dbReference type="SUPFAM" id="SSF143120">
    <property type="entry name" value="YefM-like"/>
    <property type="match status" value="1"/>
</dbReference>
<sequence length="78" mass="9004">MKRIATEDFEKDLFSILNDAANSNTGIEIVTHLEDHVVMIPKSKWMALQEELHLHRTGTLDHVLKLMENESDNDFVEV</sequence>
<dbReference type="InterPro" id="IPR036165">
    <property type="entry name" value="YefM-like_sf"/>
</dbReference>
<protein>
    <submittedName>
        <fullName evidence="2">Prevent-host-death protein</fullName>
    </submittedName>
</protein>
<reference evidence="2 3" key="1">
    <citation type="submission" date="2021-03" db="EMBL/GenBank/DDBJ databases">
        <title>Enterococcal diversity collection.</title>
        <authorList>
            <person name="Gilmore M.S."/>
            <person name="Schwartzman J."/>
            <person name="Van Tyne D."/>
            <person name="Martin M."/>
            <person name="Earl A.M."/>
            <person name="Manson A.L."/>
            <person name="Straub T."/>
            <person name="Salamzade R."/>
            <person name="Saavedra J."/>
            <person name="Lebreton F."/>
            <person name="Prichula J."/>
            <person name="Schaufler K."/>
            <person name="Gaca A."/>
            <person name="Sgardioli B."/>
            <person name="Wagenaar J."/>
            <person name="Strong T."/>
        </authorList>
    </citation>
    <scope>NUCLEOTIDE SEQUENCE [LARGE SCALE GENOMIC DNA]</scope>
    <source>
        <strain evidence="2 3">669A</strain>
    </source>
</reference>
<keyword evidence="3" id="KW-1185">Reference proteome</keyword>
<organism evidence="2 3">
    <name type="scientific">Candidatus Enterococcus moelleringii</name>
    <dbReference type="NCBI Taxonomy" id="2815325"/>
    <lineage>
        <taxon>Bacteria</taxon>
        <taxon>Bacillati</taxon>
        <taxon>Bacillota</taxon>
        <taxon>Bacilli</taxon>
        <taxon>Lactobacillales</taxon>
        <taxon>Enterococcaceae</taxon>
        <taxon>Enterococcus</taxon>
    </lineage>
</organism>
<accession>A0ABS3LDH5</accession>
<dbReference type="RefSeq" id="WP_207674677.1">
    <property type="nucleotide sequence ID" value="NZ_JAFREM010000025.1"/>
</dbReference>